<dbReference type="EMBL" id="MU167255">
    <property type="protein sequence ID" value="KAG0146852.1"/>
    <property type="molecule type" value="Genomic_DNA"/>
</dbReference>
<proteinExistence type="predicted"/>
<organism evidence="1 2">
    <name type="scientific">Cronartium quercuum f. sp. fusiforme G11</name>
    <dbReference type="NCBI Taxonomy" id="708437"/>
    <lineage>
        <taxon>Eukaryota</taxon>
        <taxon>Fungi</taxon>
        <taxon>Dikarya</taxon>
        <taxon>Basidiomycota</taxon>
        <taxon>Pucciniomycotina</taxon>
        <taxon>Pucciniomycetes</taxon>
        <taxon>Pucciniales</taxon>
        <taxon>Coleosporiaceae</taxon>
        <taxon>Cronartium</taxon>
    </lineage>
</organism>
<accession>A0A9P6NMG1</accession>
<dbReference type="Proteomes" id="UP000886653">
    <property type="component" value="Unassembled WGS sequence"/>
</dbReference>
<reference evidence="1" key="1">
    <citation type="submission" date="2013-11" db="EMBL/GenBank/DDBJ databases">
        <title>Genome sequence of the fusiform rust pathogen reveals effectors for host alternation and coevolution with pine.</title>
        <authorList>
            <consortium name="DOE Joint Genome Institute"/>
            <person name="Smith K."/>
            <person name="Pendleton A."/>
            <person name="Kubisiak T."/>
            <person name="Anderson C."/>
            <person name="Salamov A."/>
            <person name="Aerts A."/>
            <person name="Riley R."/>
            <person name="Clum A."/>
            <person name="Lindquist E."/>
            <person name="Ence D."/>
            <person name="Campbell M."/>
            <person name="Kronenberg Z."/>
            <person name="Feau N."/>
            <person name="Dhillon B."/>
            <person name="Hamelin R."/>
            <person name="Burleigh J."/>
            <person name="Smith J."/>
            <person name="Yandell M."/>
            <person name="Nelson C."/>
            <person name="Grigoriev I."/>
            <person name="Davis J."/>
        </authorList>
    </citation>
    <scope>NUCLEOTIDE SEQUENCE</scope>
    <source>
        <strain evidence="1">G11</strain>
    </source>
</reference>
<gene>
    <name evidence="1" type="ORF">CROQUDRAFT_43713</name>
</gene>
<dbReference type="AlphaFoldDB" id="A0A9P6NMG1"/>
<comment type="caution">
    <text evidence="1">The sequence shown here is derived from an EMBL/GenBank/DDBJ whole genome shotgun (WGS) entry which is preliminary data.</text>
</comment>
<keyword evidence="2" id="KW-1185">Reference proteome</keyword>
<name>A0A9P6NMG1_9BASI</name>
<evidence type="ECO:0000313" key="2">
    <source>
        <dbReference type="Proteomes" id="UP000886653"/>
    </source>
</evidence>
<dbReference type="OrthoDB" id="2506503at2759"/>
<sequence length="288" mass="32903">MFFKHPDFQFIRASKPISRLEVLSTMRASPDGLERMLRVAQYSLRLCYYLYARARPSVRKGRTGMNRNILIISLISTSRKLLHLLWTLRFILGLQTWTLPDLPDDERGRLKALASITSDTTEGIVGLLDDLSLVRLLPSQCNRIASTINLIGVLSRWAETTLAKASLWAHGRATRQAMILRDEPGGRALPPCPEISQAEWDSLPLSRRVSLERSVNRSRRETLHECRRAIDRLWWSRVALVCDGVFSLYDVLEMQSRGEGVRVVAGCASAWIRYAIFQIIYWMDLSTT</sequence>
<evidence type="ECO:0000313" key="1">
    <source>
        <dbReference type="EMBL" id="KAG0146852.1"/>
    </source>
</evidence>
<protein>
    <submittedName>
        <fullName evidence="1">Uncharacterized protein</fullName>
    </submittedName>
</protein>